<name>A0A0A1DLH7_NOCSI</name>
<evidence type="ECO:0000313" key="1">
    <source>
        <dbReference type="EMBL" id="AIY17467.1"/>
    </source>
</evidence>
<sequence>MSGIDPRPPREQRHDRALLGACLAEVDSARAQLQAARRTGARLDAEPFRAHLVAALEEYAATIERSGAPVPRAVRAELGLYRRLGHRL</sequence>
<proteinExistence type="predicted"/>
<dbReference type="HOGENOM" id="CLU_2524224_0_0_11"/>
<gene>
    <name evidence="1" type="ORF">KR76_13145</name>
</gene>
<protein>
    <submittedName>
        <fullName evidence="1">Uncharacterized protein</fullName>
    </submittedName>
</protein>
<keyword evidence="2" id="KW-1185">Reference proteome</keyword>
<organism evidence="1 2">
    <name type="scientific">Nocardioides simplex</name>
    <name type="common">Arthrobacter simplex</name>
    <dbReference type="NCBI Taxonomy" id="2045"/>
    <lineage>
        <taxon>Bacteria</taxon>
        <taxon>Bacillati</taxon>
        <taxon>Actinomycetota</taxon>
        <taxon>Actinomycetes</taxon>
        <taxon>Propionibacteriales</taxon>
        <taxon>Nocardioidaceae</taxon>
        <taxon>Pimelobacter</taxon>
    </lineage>
</organism>
<dbReference type="GeneID" id="96609814"/>
<dbReference type="AlphaFoldDB" id="A0A0A1DLH7"/>
<accession>A0A0A1DLH7</accession>
<dbReference type="KEGG" id="psim:KR76_13145"/>
<dbReference type="OrthoDB" id="9937456at2"/>
<dbReference type="RefSeq" id="WP_038678859.1">
    <property type="nucleotide sequence ID" value="NZ_BJMC01000009.1"/>
</dbReference>
<dbReference type="EMBL" id="CP009896">
    <property type="protein sequence ID" value="AIY17467.1"/>
    <property type="molecule type" value="Genomic_DNA"/>
</dbReference>
<reference evidence="1 2" key="1">
    <citation type="journal article" date="2015" name="Genome Announc.">
        <title>Complete Genome Sequence of Steroid-Transforming Nocardioides simplex VKM Ac-2033D.</title>
        <authorList>
            <person name="Shtratnikova V.Y."/>
            <person name="Schelkunov M.I."/>
            <person name="Pekov Y.A."/>
            <person name="Fokina V.V."/>
            <person name="Logacheva M.D."/>
            <person name="Sokolov S.L."/>
            <person name="Bragin E.Y."/>
            <person name="Ashapkin V.V."/>
            <person name="Donova M.V."/>
        </authorList>
    </citation>
    <scope>NUCLEOTIDE SEQUENCE [LARGE SCALE GENOMIC DNA]</scope>
    <source>
        <strain evidence="1 2">VKM Ac-2033D</strain>
    </source>
</reference>
<dbReference type="Proteomes" id="UP000030300">
    <property type="component" value="Chromosome"/>
</dbReference>
<evidence type="ECO:0000313" key="2">
    <source>
        <dbReference type="Proteomes" id="UP000030300"/>
    </source>
</evidence>